<evidence type="ECO:0000313" key="3">
    <source>
        <dbReference type="EMBL" id="PZP23961.1"/>
    </source>
</evidence>
<dbReference type="Proteomes" id="UP000249198">
    <property type="component" value="Unassembled WGS sequence"/>
</dbReference>
<evidence type="ECO:0000256" key="1">
    <source>
        <dbReference type="SAM" id="Coils"/>
    </source>
</evidence>
<proteinExistence type="predicted"/>
<feature type="coiled-coil region" evidence="1">
    <location>
        <begin position="11"/>
        <end position="38"/>
    </location>
</feature>
<dbReference type="EMBL" id="QFOH01000011">
    <property type="protein sequence ID" value="PZP23961.1"/>
    <property type="molecule type" value="Genomic_DNA"/>
</dbReference>
<accession>A0A2W5CX64</accession>
<name>A0A2W5CX64_9PSED</name>
<dbReference type="SUPFAM" id="SSF47226">
    <property type="entry name" value="Histidine-containing phosphotransfer domain, HPT domain"/>
    <property type="match status" value="1"/>
</dbReference>
<evidence type="ECO:0000259" key="2">
    <source>
        <dbReference type="Pfam" id="PF26379"/>
    </source>
</evidence>
<dbReference type="AlphaFoldDB" id="A0A2W5CX64"/>
<keyword evidence="1" id="KW-0175">Coiled coil</keyword>
<evidence type="ECO:0000313" key="4">
    <source>
        <dbReference type="Proteomes" id="UP000249198"/>
    </source>
</evidence>
<comment type="caution">
    <text evidence="3">The sequence shown here is derived from an EMBL/GenBank/DDBJ whole genome shotgun (WGS) entry which is preliminary data.</text>
</comment>
<dbReference type="InterPro" id="IPR058661">
    <property type="entry name" value="FimL_2nd"/>
</dbReference>
<reference evidence="3 4" key="1">
    <citation type="submission" date="2017-08" db="EMBL/GenBank/DDBJ databases">
        <title>Infants hospitalized years apart are colonized by the same room-sourced microbial strains.</title>
        <authorList>
            <person name="Brooks B."/>
            <person name="Olm M.R."/>
            <person name="Firek B.A."/>
            <person name="Baker R."/>
            <person name="Thomas B.C."/>
            <person name="Morowitz M.J."/>
            <person name="Banfield J.F."/>
        </authorList>
    </citation>
    <scope>NUCLEOTIDE SEQUENCE [LARGE SCALE GENOMIC DNA]</scope>
    <source>
        <strain evidence="3">S2_009_000_R2_77</strain>
    </source>
</reference>
<organism evidence="3 4">
    <name type="scientific">Pseudomonas kuykendallii</name>
    <dbReference type="NCBI Taxonomy" id="1007099"/>
    <lineage>
        <taxon>Bacteria</taxon>
        <taxon>Pseudomonadati</taxon>
        <taxon>Pseudomonadota</taxon>
        <taxon>Gammaproteobacteria</taxon>
        <taxon>Pseudomonadales</taxon>
        <taxon>Pseudomonadaceae</taxon>
        <taxon>Pseudomonas</taxon>
    </lineage>
</organism>
<sequence length="556" mass="60813">MAGATSLGLVRDELFATMEEAEQSLEQFITERENVSLLQQAIESLQQVRGTLKLIELTGAEMLAQEIQQQATDIPAGASEVRDIQLAALSTALFVLRRYLENLDAHREEMPEVLLPAINDLRKAGNQPPLPESFFFSVRLDQPRPLRDGTTGETVDLTAEGRRLRQMYQVGLLGFIREQSSASSLRLMLRALTRLDGLLGDDPRSRLCWIAAAAIEAQIDGQLLPRKSRKQLFARIDRELRQLLAAPDYEAPRLLLKEMLYLVALADTHGPLAEPLREIFSLTALPFTDHLLEEEYQRLTGPGQAVMRSLSSAIGEELASVKDLLDLIERGAADEESLSNLHALLGKLSKTLAMVGLTSAGNALQTQLAEVSSWVDQNPVPANALHGLADAVLYVEGMVASLDRGERREARPRAVPGADAQSFAIHQLAEARILVIDEAQACLALAKRAITAYLESEGDKMHLLNVPGTLQTARGGLWFLDQPRAAAMIGACADYIQRQMLEAPARPSEQMLETLADALASLEYYLEAGTLLPDEHSEVLDLAADSVRALGMPVAA</sequence>
<dbReference type="Pfam" id="PF26379">
    <property type="entry name" value="FimL_2nd"/>
    <property type="match status" value="1"/>
</dbReference>
<dbReference type="InterPro" id="IPR036641">
    <property type="entry name" value="HPT_dom_sf"/>
</dbReference>
<protein>
    <submittedName>
        <fullName evidence="3">Ferrous iron transporter B</fullName>
    </submittedName>
</protein>
<gene>
    <name evidence="3" type="ORF">DI599_09710</name>
</gene>
<dbReference type="GO" id="GO:0000160">
    <property type="term" value="P:phosphorelay signal transduction system"/>
    <property type="evidence" value="ECO:0007669"/>
    <property type="project" value="InterPro"/>
</dbReference>
<feature type="domain" description="Scaffold protein FimL second" evidence="2">
    <location>
        <begin position="155"/>
        <end position="291"/>
    </location>
</feature>
<dbReference type="RefSeq" id="WP_273231510.1">
    <property type="nucleotide sequence ID" value="NZ_QFOH01000011.1"/>
</dbReference>